<organism evidence="1 2">
    <name type="scientific">Hymenolepis diminuta</name>
    <name type="common">Rat tapeworm</name>
    <dbReference type="NCBI Taxonomy" id="6216"/>
    <lineage>
        <taxon>Eukaryota</taxon>
        <taxon>Metazoa</taxon>
        <taxon>Spiralia</taxon>
        <taxon>Lophotrochozoa</taxon>
        <taxon>Platyhelminthes</taxon>
        <taxon>Cestoda</taxon>
        <taxon>Eucestoda</taxon>
        <taxon>Cyclophyllidea</taxon>
        <taxon>Hymenolepididae</taxon>
        <taxon>Hymenolepis</taxon>
    </lineage>
</organism>
<evidence type="ECO:0000313" key="1">
    <source>
        <dbReference type="EMBL" id="VUZ39876.1"/>
    </source>
</evidence>
<dbReference type="AlphaFoldDB" id="A0A564XYB4"/>
<keyword evidence="2" id="KW-1185">Reference proteome</keyword>
<sequence>MGKYGGYCGESCNDCCPPCCDECCFDCGNYCCICAPCYPDKPCGGACYYNTRKHYKRYC</sequence>
<reference evidence="1 2" key="1">
    <citation type="submission" date="2019-07" db="EMBL/GenBank/DDBJ databases">
        <authorList>
            <person name="Jastrzebski P J."/>
            <person name="Paukszto L."/>
            <person name="Jastrzebski P J."/>
        </authorList>
    </citation>
    <scope>NUCLEOTIDE SEQUENCE [LARGE SCALE GENOMIC DNA]</scope>
    <source>
        <strain evidence="1 2">WMS-il1</strain>
    </source>
</reference>
<dbReference type="EMBL" id="CABIJS010000022">
    <property type="protein sequence ID" value="VUZ39876.1"/>
    <property type="molecule type" value="Genomic_DNA"/>
</dbReference>
<protein>
    <submittedName>
        <fullName evidence="1">Uncharacterized protein</fullName>
    </submittedName>
</protein>
<accession>A0A564XYB4</accession>
<name>A0A564XYB4_HYMDI</name>
<proteinExistence type="predicted"/>
<evidence type="ECO:0000313" key="2">
    <source>
        <dbReference type="Proteomes" id="UP000321570"/>
    </source>
</evidence>
<gene>
    <name evidence="1" type="ORF">WMSIL1_LOCUS1022</name>
</gene>
<dbReference type="Proteomes" id="UP000321570">
    <property type="component" value="Unassembled WGS sequence"/>
</dbReference>